<dbReference type="InterPro" id="IPR036630">
    <property type="entry name" value="Head_decoration_D_sf"/>
</dbReference>
<reference evidence="1" key="1">
    <citation type="journal article" date="2021" name="Proc. Natl. Acad. Sci. U.S.A.">
        <title>A Catalog of Tens of Thousands of Viruses from Human Metagenomes Reveals Hidden Associations with Chronic Diseases.</title>
        <authorList>
            <person name="Tisza M.J."/>
            <person name="Buck C.B."/>
        </authorList>
    </citation>
    <scope>NUCLEOTIDE SEQUENCE</scope>
    <source>
        <strain evidence="1">CtvQY7</strain>
    </source>
</reference>
<dbReference type="EMBL" id="BK016082">
    <property type="protein sequence ID" value="DAF93323.1"/>
    <property type="molecule type" value="Genomic_DNA"/>
</dbReference>
<sequence>MYKIGKYENTPQNFFAGEFPTLTETGTAAAALEEHTPVYLDDNGKVAVVTTAKATDVIGITASAAEKDAPVVYYMTGEFFTTGVKFPSDVTAETLKPILRKLSIFLR</sequence>
<organism evidence="1">
    <name type="scientific">Caudovirales sp. ctvQY7</name>
    <dbReference type="NCBI Taxonomy" id="2825774"/>
    <lineage>
        <taxon>Viruses</taxon>
        <taxon>Duplodnaviria</taxon>
        <taxon>Heunggongvirae</taxon>
        <taxon>Uroviricota</taxon>
        <taxon>Caudoviricetes</taxon>
    </lineage>
</organism>
<dbReference type="Gene3D" id="2.40.300.10">
    <property type="entry name" value="Head decoration protein D"/>
    <property type="match status" value="1"/>
</dbReference>
<name>A0A8S5UFX1_9CAUD</name>
<proteinExistence type="predicted"/>
<protein>
    <submittedName>
        <fullName evidence="1">Head decoration protein, Viral protein.5A</fullName>
    </submittedName>
</protein>
<dbReference type="SUPFAM" id="SSF51274">
    <property type="entry name" value="Head decoration protein D (gpD, major capsid protein D)"/>
    <property type="match status" value="1"/>
</dbReference>
<accession>A0A8S5UFX1</accession>
<evidence type="ECO:0000313" key="1">
    <source>
        <dbReference type="EMBL" id="DAF93323.1"/>
    </source>
</evidence>